<name>A0A1U7N7J5_9CYAN</name>
<evidence type="ECO:0000313" key="2">
    <source>
        <dbReference type="Proteomes" id="UP000186657"/>
    </source>
</evidence>
<dbReference type="PROSITE" id="PS00018">
    <property type="entry name" value="EF_HAND_1"/>
    <property type="match status" value="1"/>
</dbReference>
<protein>
    <recommendedName>
        <fullName evidence="3">EF-hand domain-containing protein</fullName>
    </recommendedName>
</protein>
<reference evidence="1 2" key="1">
    <citation type="submission" date="2016-10" db="EMBL/GenBank/DDBJ databases">
        <title>Comparative genomics uncovers the prolific and rare metabolic potential of the cyanobacterial genus Moorea.</title>
        <authorList>
            <person name="Leao T."/>
            <person name="Castelao G."/>
            <person name="Korobeynikov A."/>
            <person name="Monroe E.A."/>
            <person name="Podell S."/>
            <person name="Glukhov E."/>
            <person name="Allen E."/>
            <person name="Gerwick W.H."/>
            <person name="Gerwick L."/>
        </authorList>
    </citation>
    <scope>NUCLEOTIDE SEQUENCE [LARGE SCALE GENOMIC DNA]</scope>
    <source>
        <strain evidence="1 2">PNG5-198</strain>
    </source>
</reference>
<dbReference type="Proteomes" id="UP000186657">
    <property type="component" value="Unassembled WGS sequence"/>
</dbReference>
<keyword evidence="2" id="KW-1185">Reference proteome</keyword>
<evidence type="ECO:0000313" key="1">
    <source>
        <dbReference type="EMBL" id="OLT61920.1"/>
    </source>
</evidence>
<comment type="caution">
    <text evidence="1">The sequence shown here is derived from an EMBL/GenBank/DDBJ whole genome shotgun (WGS) entry which is preliminary data.</text>
</comment>
<gene>
    <name evidence="1" type="ORF">BJP37_25705</name>
</gene>
<dbReference type="InterPro" id="IPR018247">
    <property type="entry name" value="EF_Hand_1_Ca_BS"/>
</dbReference>
<sequence>MVPLHSDQSYTQSYYSKSTRSTRNYLFLDSETGNSKWLFAKNDYLIASDRFISGTNDKENNRLKSKPVIAVLYQIIKQDTNGDGRLTNNDLLTIAFTHFNGNDYQEVLSGVDKFLGYKVLKANSLLILYQRDGIAYSAKVSLDNFALSNEKEIAKY</sequence>
<accession>A0A1U7N7J5</accession>
<evidence type="ECO:0008006" key="3">
    <source>
        <dbReference type="Google" id="ProtNLM"/>
    </source>
</evidence>
<dbReference type="EMBL" id="MKZS01000001">
    <property type="protein sequence ID" value="OLT61920.1"/>
    <property type="molecule type" value="Genomic_DNA"/>
</dbReference>
<dbReference type="AlphaFoldDB" id="A0A1U7N7J5"/>
<proteinExistence type="predicted"/>
<organism evidence="1 2">
    <name type="scientific">Moorena bouillonii PNG</name>
    <dbReference type="NCBI Taxonomy" id="568701"/>
    <lineage>
        <taxon>Bacteria</taxon>
        <taxon>Bacillati</taxon>
        <taxon>Cyanobacteriota</taxon>
        <taxon>Cyanophyceae</taxon>
        <taxon>Coleofasciculales</taxon>
        <taxon>Coleofasciculaceae</taxon>
        <taxon>Moorena</taxon>
    </lineage>
</organism>